<evidence type="ECO:0000313" key="2">
    <source>
        <dbReference type="EMBL" id="PKV15575.1"/>
    </source>
</evidence>
<proteinExistence type="predicted"/>
<dbReference type="RefSeq" id="WP_101364633.1">
    <property type="nucleotide sequence ID" value="NZ_PHKV01000008.1"/>
</dbReference>
<dbReference type="Proteomes" id="UP000233748">
    <property type="component" value="Unassembled WGS sequence"/>
</dbReference>
<dbReference type="EMBL" id="PHKV01000008">
    <property type="protein sequence ID" value="PKV11365.1"/>
    <property type="molecule type" value="Genomic_DNA"/>
</dbReference>
<accession>A0A2N3RFT3</accession>
<dbReference type="OrthoDB" id="6007949at2"/>
<keyword evidence="4" id="KW-1185">Reference proteome</keyword>
<sequence>MRKSALLASVMRSGERRRLLASLPAAMAAQLREQIAVVRRHGWDDLALVEPALQLSRSSIAHADTELGLAQIVQLSGTLGAATLSRVVMATTSADPSFILAALAPATARDVRAELATARPLPPALAAAVRSAAHAQAAAAHPSMRALP</sequence>
<evidence type="ECO:0000313" key="4">
    <source>
        <dbReference type="Proteomes" id="UP000233748"/>
    </source>
</evidence>
<dbReference type="Proteomes" id="UP000233720">
    <property type="component" value="Unassembled WGS sequence"/>
</dbReference>
<dbReference type="EMBL" id="PHKW01000008">
    <property type="protein sequence ID" value="PKV15575.1"/>
    <property type="molecule type" value="Genomic_DNA"/>
</dbReference>
<name>A0A2N3RFT3_9XANT</name>
<evidence type="ECO:0000313" key="3">
    <source>
        <dbReference type="Proteomes" id="UP000233720"/>
    </source>
</evidence>
<evidence type="ECO:0000313" key="1">
    <source>
        <dbReference type="EMBL" id="PKV11365.1"/>
    </source>
</evidence>
<reference evidence="3 4" key="1">
    <citation type="submission" date="2017-11" db="EMBL/GenBank/DDBJ databases">
        <title>Xanthomonas prunicola sp. nov., a novel pathogen that affects nectarine (Prunus persica var. nectarine) trees.</title>
        <authorList>
            <person name="Lopez M."/>
            <person name="Lopez-Soriano P."/>
            <person name="Garita-Cambronero J."/>
            <person name="Beltran C."/>
            <person name="Taghouti G."/>
            <person name="Portier P."/>
            <person name="Cubero J."/>
            <person name="Fischer-Le Saux M."/>
            <person name="Marco-Noales E."/>
        </authorList>
    </citation>
    <scope>NUCLEOTIDE SEQUENCE [LARGE SCALE GENOMIC DNA]</scope>
    <source>
        <strain evidence="1 3">CFBP8353</strain>
        <strain evidence="2 4">CFBP8354</strain>
    </source>
</reference>
<protein>
    <submittedName>
        <fullName evidence="1">Uncharacterized protein</fullName>
    </submittedName>
</protein>
<comment type="caution">
    <text evidence="1">The sequence shown here is derived from an EMBL/GenBank/DDBJ whole genome shotgun (WGS) entry which is preliminary data.</text>
</comment>
<gene>
    <name evidence="1" type="ORF">XpruCFBP8353_18400</name>
    <name evidence="2" type="ORF">XpruCFBP8354_18790</name>
</gene>
<organism evidence="1 3">
    <name type="scientific">Xanthomonas prunicola</name>
    <dbReference type="NCBI Taxonomy" id="2053930"/>
    <lineage>
        <taxon>Bacteria</taxon>
        <taxon>Pseudomonadati</taxon>
        <taxon>Pseudomonadota</taxon>
        <taxon>Gammaproteobacteria</taxon>
        <taxon>Lysobacterales</taxon>
        <taxon>Lysobacteraceae</taxon>
        <taxon>Xanthomonas</taxon>
    </lineage>
</organism>
<dbReference type="AlphaFoldDB" id="A0A2N3RFT3"/>